<proteinExistence type="inferred from homology"/>
<accession>A0A6J7IAS4</accession>
<evidence type="ECO:0000256" key="5">
    <source>
        <dbReference type="ARBA" id="ARBA00023002"/>
    </source>
</evidence>
<evidence type="ECO:0000313" key="7">
    <source>
        <dbReference type="EMBL" id="CAB4927820.1"/>
    </source>
</evidence>
<comment type="similarity">
    <text evidence="2">Belongs to the FAD-binding oxidoreductase/transferase type 4 family.</text>
</comment>
<reference evidence="7" key="1">
    <citation type="submission" date="2020-05" db="EMBL/GenBank/DDBJ databases">
        <authorList>
            <person name="Chiriac C."/>
            <person name="Salcher M."/>
            <person name="Ghai R."/>
            <person name="Kavagutti S V."/>
        </authorList>
    </citation>
    <scope>NUCLEOTIDE SEQUENCE</scope>
</reference>
<dbReference type="PROSITE" id="PS51387">
    <property type="entry name" value="FAD_PCMH"/>
    <property type="match status" value="1"/>
</dbReference>
<dbReference type="Pfam" id="PF02913">
    <property type="entry name" value="FAD-oxidase_C"/>
    <property type="match status" value="1"/>
</dbReference>
<organism evidence="7">
    <name type="scientific">freshwater metagenome</name>
    <dbReference type="NCBI Taxonomy" id="449393"/>
    <lineage>
        <taxon>unclassified sequences</taxon>
        <taxon>metagenomes</taxon>
        <taxon>ecological metagenomes</taxon>
    </lineage>
</organism>
<keyword evidence="5" id="KW-0560">Oxidoreductase</keyword>
<dbReference type="Pfam" id="PF01565">
    <property type="entry name" value="FAD_binding_4"/>
    <property type="match status" value="1"/>
</dbReference>
<dbReference type="InterPro" id="IPR036318">
    <property type="entry name" value="FAD-bd_PCMH-like_sf"/>
</dbReference>
<dbReference type="InterPro" id="IPR004113">
    <property type="entry name" value="FAD-bd_oxidored_4_C"/>
</dbReference>
<dbReference type="PANTHER" id="PTHR43716:SF1">
    <property type="entry name" value="D-2-HYDROXYGLUTARATE DEHYDROGENASE, MITOCHONDRIAL"/>
    <property type="match status" value="1"/>
</dbReference>
<dbReference type="SUPFAM" id="SSF55103">
    <property type="entry name" value="FAD-linked oxidases, C-terminal domain"/>
    <property type="match status" value="1"/>
</dbReference>
<evidence type="ECO:0000256" key="3">
    <source>
        <dbReference type="ARBA" id="ARBA00022630"/>
    </source>
</evidence>
<dbReference type="SUPFAM" id="SSF56176">
    <property type="entry name" value="FAD-binding/transporter-associated domain-like"/>
    <property type="match status" value="1"/>
</dbReference>
<dbReference type="GO" id="GO:0071949">
    <property type="term" value="F:FAD binding"/>
    <property type="evidence" value="ECO:0007669"/>
    <property type="project" value="InterPro"/>
</dbReference>
<dbReference type="FunFam" id="1.10.45.10:FF:000001">
    <property type="entry name" value="D-lactate dehydrogenase mitochondrial"/>
    <property type="match status" value="1"/>
</dbReference>
<keyword evidence="3" id="KW-0285">Flavoprotein</keyword>
<dbReference type="InterPro" id="IPR051264">
    <property type="entry name" value="FAD-oxidored/transferase_4"/>
</dbReference>
<dbReference type="Gene3D" id="3.30.70.2190">
    <property type="match status" value="1"/>
</dbReference>
<evidence type="ECO:0000259" key="6">
    <source>
        <dbReference type="PROSITE" id="PS51387"/>
    </source>
</evidence>
<dbReference type="InterPro" id="IPR016171">
    <property type="entry name" value="Vanillyl_alc_oxidase_C-sub2"/>
</dbReference>
<dbReference type="EMBL" id="CAFBMR010000111">
    <property type="protein sequence ID" value="CAB4927820.1"/>
    <property type="molecule type" value="Genomic_DNA"/>
</dbReference>
<dbReference type="GO" id="GO:0022904">
    <property type="term" value="P:respiratory electron transport chain"/>
    <property type="evidence" value="ECO:0007669"/>
    <property type="project" value="TreeGrafter"/>
</dbReference>
<dbReference type="PANTHER" id="PTHR43716">
    <property type="entry name" value="D-2-HYDROXYGLUTARATE DEHYDROGENASE, MITOCHONDRIAL"/>
    <property type="match status" value="1"/>
</dbReference>
<dbReference type="InterPro" id="IPR016166">
    <property type="entry name" value="FAD-bd_PCMH"/>
</dbReference>
<protein>
    <submittedName>
        <fullName evidence="7">Unannotated protein</fullName>
    </submittedName>
</protein>
<evidence type="ECO:0000256" key="1">
    <source>
        <dbReference type="ARBA" id="ARBA00001974"/>
    </source>
</evidence>
<dbReference type="InterPro" id="IPR006094">
    <property type="entry name" value="Oxid_FAD_bind_N"/>
</dbReference>
<feature type="domain" description="FAD-binding PCMH-type" evidence="6">
    <location>
        <begin position="35"/>
        <end position="220"/>
    </location>
</feature>
<dbReference type="Gene3D" id="3.30.70.2740">
    <property type="match status" value="1"/>
</dbReference>
<keyword evidence="4" id="KW-0274">FAD</keyword>
<evidence type="ECO:0000256" key="4">
    <source>
        <dbReference type="ARBA" id="ARBA00022827"/>
    </source>
</evidence>
<dbReference type="AlphaFoldDB" id="A0A6J7IAS4"/>
<evidence type="ECO:0000256" key="2">
    <source>
        <dbReference type="ARBA" id="ARBA00008000"/>
    </source>
</evidence>
<dbReference type="InterPro" id="IPR016169">
    <property type="entry name" value="FAD-bd_PCMH_sub2"/>
</dbReference>
<dbReference type="InterPro" id="IPR016167">
    <property type="entry name" value="FAD-bd_PCMH_sub1"/>
</dbReference>
<dbReference type="Gene3D" id="1.10.45.10">
    <property type="entry name" value="Vanillyl-alcohol Oxidase, Chain A, domain 4"/>
    <property type="match status" value="1"/>
</dbReference>
<dbReference type="GO" id="GO:0016491">
    <property type="term" value="F:oxidoreductase activity"/>
    <property type="evidence" value="ECO:0007669"/>
    <property type="project" value="UniProtKB-KW"/>
</dbReference>
<sequence length="460" mass="48115">MKALIDELIEVTGESYVSTDSAVLVGYCTDWTGHRGGLALAVVRPADAREVAAVLSICVNHEVAVIPQGGNTGLVLGAVPDLHASTPVIIISMVRLNTIGSVDELSGQVTAGAGATLADVQRAARAVGWEYAVDIAARDSATIGGTVATNAGGIHVIAYGMTRAQVTGIEAALPLTSPTLIDHLGGLAKDNTGYDLASALTGSEGTLAIITAVRVKLHRPMDRTSLALIGTDSYDTALRLISSAVRPGIRVRAAELMDRFGLEITLGLIGQMSPLSQEHELVLLLEIADGGDASGFVADELSERDTVIAVDAANQEQLWSLRERHTEAYSAFCIQRGLAAPHKLDVSIPLSRLADCAQLLNDRVRAHPGVVVFGMFGHAGDGNLHVQVCGPAANDESVAELILHTVAECGGSVSAEHGIGRLKAKWLPLSRSPHEIAVMRAIKAAWDPNGVMNPGVLFSE</sequence>
<gene>
    <name evidence="7" type="ORF">UFOPK3610_01772</name>
</gene>
<comment type="cofactor">
    <cofactor evidence="1">
        <name>FAD</name>
        <dbReference type="ChEBI" id="CHEBI:57692"/>
    </cofactor>
</comment>
<dbReference type="Gene3D" id="3.30.43.10">
    <property type="entry name" value="Uridine Diphospho-n-acetylenolpyruvylglucosamine Reductase, domain 2"/>
    <property type="match status" value="1"/>
</dbReference>
<dbReference type="Gene3D" id="3.30.465.10">
    <property type="match status" value="1"/>
</dbReference>
<name>A0A6J7IAS4_9ZZZZ</name>
<dbReference type="InterPro" id="IPR016164">
    <property type="entry name" value="FAD-linked_Oxase-like_C"/>
</dbReference>